<sequence>MANSREHAISSLIGSFSSLGADDCPQQIRHLEVLVAEELGRVYDRYLALWHGIVSPADPLVIFKQVDIRKQLLDQLHSKRLSSLRRQVDSLTKALLARSALRKKITPVSKLKLVLKILAKLELTMGKIKFAIACINPDLKPAEVRDDQDFENLKWFISRRLAIRIYVVNRHLCTLLATYRRLMEQFGHLFAHHEPQKTIDVITLTETCLDSIDEALAFMNKSELNLLQDEWRLTIDSLSETLASFVKFDNWTPPRSPDQADTARRSMGEDPREDEPTPESLGQPHLLHPAMSHCRISVIAAVKLSRLFVAQLLKISQDTENFQMVPDLSTRELEKFRTMTSTIATSMKNVVSNLSEEPDEARDGIWKQ</sequence>
<feature type="region of interest" description="Disordered" evidence="1">
    <location>
        <begin position="253"/>
        <end position="286"/>
    </location>
</feature>
<comment type="caution">
    <text evidence="2">The sequence shown here is derived from an EMBL/GenBank/DDBJ whole genome shotgun (WGS) entry which is preliminary data.</text>
</comment>
<evidence type="ECO:0000313" key="3">
    <source>
        <dbReference type="Proteomes" id="UP000324748"/>
    </source>
</evidence>
<evidence type="ECO:0000256" key="1">
    <source>
        <dbReference type="SAM" id="MobiDB-lite"/>
    </source>
</evidence>
<evidence type="ECO:0000313" key="2">
    <source>
        <dbReference type="EMBL" id="KAA1116598.1"/>
    </source>
</evidence>
<name>A0A5B0QTH5_PUCGR</name>
<dbReference type="PANTHER" id="PTHR33069:SF3">
    <property type="entry name" value="DYNEIN HEAVY CHAIN TAIL DOMAIN-CONTAINING PROTEIN"/>
    <property type="match status" value="1"/>
</dbReference>
<dbReference type="EMBL" id="VSWC01000003">
    <property type="protein sequence ID" value="KAA1116598.1"/>
    <property type="molecule type" value="Genomic_DNA"/>
</dbReference>
<dbReference type="OrthoDB" id="2508806at2759"/>
<proteinExistence type="predicted"/>
<protein>
    <submittedName>
        <fullName evidence="2">Uncharacterized protein</fullName>
    </submittedName>
</protein>
<organism evidence="2 3">
    <name type="scientific">Puccinia graminis f. sp. tritici</name>
    <dbReference type="NCBI Taxonomy" id="56615"/>
    <lineage>
        <taxon>Eukaryota</taxon>
        <taxon>Fungi</taxon>
        <taxon>Dikarya</taxon>
        <taxon>Basidiomycota</taxon>
        <taxon>Pucciniomycotina</taxon>
        <taxon>Pucciniomycetes</taxon>
        <taxon>Pucciniales</taxon>
        <taxon>Pucciniaceae</taxon>
        <taxon>Puccinia</taxon>
    </lineage>
</organism>
<feature type="compositionally biased region" description="Basic and acidic residues" evidence="1">
    <location>
        <begin position="261"/>
        <end position="270"/>
    </location>
</feature>
<dbReference type="AlphaFoldDB" id="A0A5B0QTH5"/>
<dbReference type="PANTHER" id="PTHR33069">
    <property type="entry name" value="CHROMOSOME 7, WHOLE GENOME SHOTGUN SEQUENCE-RELATED"/>
    <property type="match status" value="1"/>
</dbReference>
<dbReference type="Proteomes" id="UP000324748">
    <property type="component" value="Unassembled WGS sequence"/>
</dbReference>
<accession>A0A5B0QTH5</accession>
<reference evidence="2 3" key="1">
    <citation type="submission" date="2019-05" db="EMBL/GenBank/DDBJ databases">
        <title>Emergence of the Ug99 lineage of the wheat stem rust pathogen through somatic hybridization.</title>
        <authorList>
            <person name="Li F."/>
            <person name="Upadhyaya N.M."/>
            <person name="Sperschneider J."/>
            <person name="Matny O."/>
            <person name="Nguyen-Phuc H."/>
            <person name="Mago R."/>
            <person name="Raley C."/>
            <person name="Miller M.E."/>
            <person name="Silverstein K.A.T."/>
            <person name="Henningsen E."/>
            <person name="Hirsch C.D."/>
            <person name="Visser B."/>
            <person name="Pretorius Z.A."/>
            <person name="Steffenson B.J."/>
            <person name="Schwessinger B."/>
            <person name="Dodds P.N."/>
            <person name="Figueroa M."/>
        </authorList>
    </citation>
    <scope>NUCLEOTIDE SEQUENCE [LARGE SCALE GENOMIC DNA]</scope>
    <source>
        <strain evidence="2">21-0</strain>
    </source>
</reference>
<gene>
    <name evidence="2" type="ORF">PGT21_019959</name>
</gene>
<keyword evidence="3" id="KW-1185">Reference proteome</keyword>